<protein>
    <submittedName>
        <fullName evidence="2">Uncharacterized protein</fullName>
    </submittedName>
</protein>
<proteinExistence type="predicted"/>
<comment type="caution">
    <text evidence="2">The sequence shown here is derived from an EMBL/GenBank/DDBJ whole genome shotgun (WGS) entry which is preliminary data.</text>
</comment>
<sequence>MYIIFFFTQTLFNSVVMSLCVLYEEVTNGWQDVLDKETGGNFLLDHRERGEEGKIILSVWVDEEAREGAVFVGVSPVNFAPVQLNTHFVADVQVQDDTVGGVVVVLICILGDCTGPHL</sequence>
<feature type="signal peptide" evidence="1">
    <location>
        <begin position="1"/>
        <end position="18"/>
    </location>
</feature>
<gene>
    <name evidence="2" type="ORF">XENORESO_015913</name>
</gene>
<feature type="non-terminal residue" evidence="2">
    <location>
        <position position="118"/>
    </location>
</feature>
<evidence type="ECO:0000256" key="1">
    <source>
        <dbReference type="SAM" id="SignalP"/>
    </source>
</evidence>
<evidence type="ECO:0000313" key="3">
    <source>
        <dbReference type="Proteomes" id="UP001444071"/>
    </source>
</evidence>
<keyword evidence="1" id="KW-0732">Signal</keyword>
<reference evidence="2 3" key="1">
    <citation type="submission" date="2021-06" db="EMBL/GenBank/DDBJ databases">
        <authorList>
            <person name="Palmer J.M."/>
        </authorList>
    </citation>
    <scope>NUCLEOTIDE SEQUENCE [LARGE SCALE GENOMIC DNA]</scope>
    <source>
        <strain evidence="2 3">XR_2019</strain>
        <tissue evidence="2">Muscle</tissue>
    </source>
</reference>
<feature type="chain" id="PRO_5047497234" evidence="1">
    <location>
        <begin position="19"/>
        <end position="118"/>
    </location>
</feature>
<name>A0ABV0WMU9_9TELE</name>
<accession>A0ABV0WMU9</accession>
<keyword evidence="3" id="KW-1185">Reference proteome</keyword>
<dbReference type="Proteomes" id="UP001444071">
    <property type="component" value="Unassembled WGS sequence"/>
</dbReference>
<dbReference type="EMBL" id="JAHRIM010060104">
    <property type="protein sequence ID" value="MEQ2270470.1"/>
    <property type="molecule type" value="Genomic_DNA"/>
</dbReference>
<evidence type="ECO:0000313" key="2">
    <source>
        <dbReference type="EMBL" id="MEQ2270470.1"/>
    </source>
</evidence>
<organism evidence="2 3">
    <name type="scientific">Xenotaenia resolanae</name>
    <dbReference type="NCBI Taxonomy" id="208358"/>
    <lineage>
        <taxon>Eukaryota</taxon>
        <taxon>Metazoa</taxon>
        <taxon>Chordata</taxon>
        <taxon>Craniata</taxon>
        <taxon>Vertebrata</taxon>
        <taxon>Euteleostomi</taxon>
        <taxon>Actinopterygii</taxon>
        <taxon>Neopterygii</taxon>
        <taxon>Teleostei</taxon>
        <taxon>Neoteleostei</taxon>
        <taxon>Acanthomorphata</taxon>
        <taxon>Ovalentaria</taxon>
        <taxon>Atherinomorphae</taxon>
        <taxon>Cyprinodontiformes</taxon>
        <taxon>Goodeidae</taxon>
        <taxon>Xenotaenia</taxon>
    </lineage>
</organism>